<evidence type="ECO:0000313" key="2">
    <source>
        <dbReference type="EMBL" id="WNC73451.1"/>
    </source>
</evidence>
<keyword evidence="1" id="KW-0732">Signal</keyword>
<gene>
    <name evidence="2" type="ORF">RGQ13_05500</name>
</gene>
<reference evidence="3" key="1">
    <citation type="submission" date="2023-09" db="EMBL/GenBank/DDBJ databases">
        <authorList>
            <person name="Li S."/>
            <person name="Li X."/>
            <person name="Zhang C."/>
            <person name="Zhao Z."/>
        </authorList>
    </citation>
    <scope>NUCLEOTIDE SEQUENCE [LARGE SCALE GENOMIC DNA]</scope>
    <source>
        <strain evidence="3">SQ149</strain>
    </source>
</reference>
<keyword evidence="3" id="KW-1185">Reference proteome</keyword>
<name>A0ABY9TXF1_9GAMM</name>
<dbReference type="Gene3D" id="3.40.50.1820">
    <property type="entry name" value="alpha/beta hydrolase"/>
    <property type="match status" value="1"/>
</dbReference>
<dbReference type="EMBL" id="CP134145">
    <property type="protein sequence ID" value="WNC73451.1"/>
    <property type="molecule type" value="Genomic_DNA"/>
</dbReference>
<feature type="signal peptide" evidence="1">
    <location>
        <begin position="1"/>
        <end position="21"/>
    </location>
</feature>
<feature type="chain" id="PRO_5045072879" evidence="1">
    <location>
        <begin position="22"/>
        <end position="437"/>
    </location>
</feature>
<organism evidence="2 3">
    <name type="scientific">Thalassotalea psychrophila</name>
    <dbReference type="NCBI Taxonomy" id="3065647"/>
    <lineage>
        <taxon>Bacteria</taxon>
        <taxon>Pseudomonadati</taxon>
        <taxon>Pseudomonadota</taxon>
        <taxon>Gammaproteobacteria</taxon>
        <taxon>Alteromonadales</taxon>
        <taxon>Colwelliaceae</taxon>
        <taxon>Thalassotalea</taxon>
    </lineage>
</organism>
<protein>
    <submittedName>
        <fullName evidence="2">Uncharacterized protein</fullName>
    </submittedName>
</protein>
<evidence type="ECO:0000313" key="3">
    <source>
        <dbReference type="Proteomes" id="UP001258994"/>
    </source>
</evidence>
<accession>A0ABY9TXF1</accession>
<dbReference type="Proteomes" id="UP001258994">
    <property type="component" value="Chromosome"/>
</dbReference>
<sequence>MKTLMLLIAVAFISFTATTKAATSYFIDQAKLPFTAAPGATAYWGVHTNAGYHIEVPDDWNGELVVWAHGFRGFSENELTVDDHPLRYFLISKGYAWAASSYSRNNYDVTTAVQDTHALIKRFNGLVAKPDKIYMTGLSMGGHITAVIIEQFPTLFAGAMPICGAVGDYESFDFILDFNLAAQQLGTGTSIFPVEPMIYAGLTVPSIKANLESSPGSWPDELNQDGENLKNLVMMRSGGDRPNFDSSWYYWNTYRNIVTGPGNFLFDLGLSDGVMPRNPGSTVENIDVVYQFDTNPELSPEEQAFNDSVFRVALAPQSKNPNGLSQVPVINGNLSIPVLTMHNIGDLYAAINNEIAYATKVKQQGKDDLLVSRAYKGVMHCDFTAEEMVSSFLDLVDWVENGNKPAGDDYLDANNVAADDFGCQFTNGDHFLAAPCP</sequence>
<proteinExistence type="predicted"/>
<dbReference type="SUPFAM" id="SSF53474">
    <property type="entry name" value="alpha/beta-Hydrolases"/>
    <property type="match status" value="1"/>
</dbReference>
<dbReference type="InterPro" id="IPR029058">
    <property type="entry name" value="AB_hydrolase_fold"/>
</dbReference>
<dbReference type="RefSeq" id="WP_348392563.1">
    <property type="nucleotide sequence ID" value="NZ_CP134145.1"/>
</dbReference>
<evidence type="ECO:0000256" key="1">
    <source>
        <dbReference type="SAM" id="SignalP"/>
    </source>
</evidence>